<reference evidence="2" key="2">
    <citation type="submission" date="2024-04" db="EMBL/GenBank/DDBJ databases">
        <authorList>
            <person name="Chen Y."/>
            <person name="Shah S."/>
            <person name="Dougan E. K."/>
            <person name="Thang M."/>
            <person name="Chan C."/>
        </authorList>
    </citation>
    <scope>NUCLEOTIDE SEQUENCE [LARGE SCALE GENOMIC DNA]</scope>
</reference>
<dbReference type="Proteomes" id="UP001152797">
    <property type="component" value="Unassembled WGS sequence"/>
</dbReference>
<dbReference type="EMBL" id="CAMXCT020003780">
    <property type="protein sequence ID" value="CAL1159608.1"/>
    <property type="molecule type" value="Genomic_DNA"/>
</dbReference>
<keyword evidence="4" id="KW-1185">Reference proteome</keyword>
<evidence type="ECO:0000313" key="4">
    <source>
        <dbReference type="Proteomes" id="UP001152797"/>
    </source>
</evidence>
<gene>
    <name evidence="1" type="ORF">C1SCF055_LOCUS31890</name>
</gene>
<protein>
    <submittedName>
        <fullName evidence="3">DnaJ-like subfamily B member 5</fullName>
    </submittedName>
</protein>
<reference evidence="1" key="1">
    <citation type="submission" date="2022-10" db="EMBL/GenBank/DDBJ databases">
        <authorList>
            <person name="Chen Y."/>
            <person name="Dougan E. K."/>
            <person name="Chan C."/>
            <person name="Rhodes N."/>
            <person name="Thang M."/>
        </authorList>
    </citation>
    <scope>NUCLEOTIDE SEQUENCE</scope>
</reference>
<dbReference type="EMBL" id="CAMXCT030003780">
    <property type="protein sequence ID" value="CAL4793545.1"/>
    <property type="molecule type" value="Genomic_DNA"/>
</dbReference>
<name>A0A9P1DAJ0_9DINO</name>
<dbReference type="EMBL" id="CAMXCT010003780">
    <property type="protein sequence ID" value="CAI4006233.1"/>
    <property type="molecule type" value="Genomic_DNA"/>
</dbReference>
<evidence type="ECO:0000313" key="1">
    <source>
        <dbReference type="EMBL" id="CAI4006233.1"/>
    </source>
</evidence>
<accession>A0A9P1DAJ0</accession>
<dbReference type="AlphaFoldDB" id="A0A9P1DAJ0"/>
<dbReference type="OrthoDB" id="435051at2759"/>
<sequence length="177" mass="19718">MRYDESSADLPWKVVYVPPVNKWPTPSAWAMFTFAVESPIAKDEQDRTIMVQSEPGIVVMTNPHRQIAGSDFSLANSADGWTLSGQLEVVGGNMPSQGVRHQAVAWGGLSHYIYGVDEVQSLDFATGIDLAKWYFEASPQVFYRKESDGKVMCFRHWPCAGCWGGKVRRAEKNIEAS</sequence>
<proteinExistence type="predicted"/>
<comment type="caution">
    <text evidence="1">The sequence shown here is derived from an EMBL/GenBank/DDBJ whole genome shotgun (WGS) entry which is preliminary data.</text>
</comment>
<evidence type="ECO:0000313" key="3">
    <source>
        <dbReference type="EMBL" id="CAL4793545.1"/>
    </source>
</evidence>
<evidence type="ECO:0000313" key="2">
    <source>
        <dbReference type="EMBL" id="CAL1159608.1"/>
    </source>
</evidence>
<organism evidence="1">
    <name type="scientific">Cladocopium goreaui</name>
    <dbReference type="NCBI Taxonomy" id="2562237"/>
    <lineage>
        <taxon>Eukaryota</taxon>
        <taxon>Sar</taxon>
        <taxon>Alveolata</taxon>
        <taxon>Dinophyceae</taxon>
        <taxon>Suessiales</taxon>
        <taxon>Symbiodiniaceae</taxon>
        <taxon>Cladocopium</taxon>
    </lineage>
</organism>